<accession>A0A402AFE2</accession>
<dbReference type="OrthoDB" id="138434at2"/>
<evidence type="ECO:0000256" key="1">
    <source>
        <dbReference type="SAM" id="MobiDB-lite"/>
    </source>
</evidence>
<gene>
    <name evidence="2" type="ORF">KDK_16060</name>
</gene>
<feature type="region of interest" description="Disordered" evidence="1">
    <location>
        <begin position="15"/>
        <end position="51"/>
    </location>
</feature>
<reference evidence="3" key="1">
    <citation type="submission" date="2018-12" db="EMBL/GenBank/DDBJ databases">
        <title>Tengunoibacter tsumagoiensis gen. nov., sp. nov., Dictyobacter kobayashii sp. nov., D. alpinus sp. nov., and D. joshuensis sp. nov. and description of Dictyobacteraceae fam. nov. within the order Ktedonobacterales isolated from Tengu-no-mugimeshi.</title>
        <authorList>
            <person name="Wang C.M."/>
            <person name="Zheng Y."/>
            <person name="Sakai Y."/>
            <person name="Toyoda A."/>
            <person name="Minakuchi Y."/>
            <person name="Abe K."/>
            <person name="Yokota A."/>
            <person name="Yabe S."/>
        </authorList>
    </citation>
    <scope>NUCLEOTIDE SEQUENCE [LARGE SCALE GENOMIC DNA]</scope>
    <source>
        <strain evidence="3">Uno11</strain>
    </source>
</reference>
<feature type="compositionally biased region" description="Polar residues" evidence="1">
    <location>
        <begin position="23"/>
        <end position="39"/>
    </location>
</feature>
<sequence>MSTVLIKSDSVTAALAARAAQADQPSDSELTTTAQQPGTEENDTPGHKESSLTHIKGLISGSLPALSKLRIPKTPYFGGDHAETGEGDESLLKRVQRFILGEPQQSTSAAALIETPMRIQPNQGYSIRVNVVGRPKTNSDQNSGGLSALGEGETVHIEVRSALYQNYAYIVQQADVSIPAPGYVAEVTMPMQALSSGPSGRRERLHIFFMDSNRSRPLYEKPFVIELFVSHLVQSGREGHNVLSIPL</sequence>
<evidence type="ECO:0000313" key="2">
    <source>
        <dbReference type="EMBL" id="GCE17806.1"/>
    </source>
</evidence>
<organism evidence="2 3">
    <name type="scientific">Dictyobacter kobayashii</name>
    <dbReference type="NCBI Taxonomy" id="2014872"/>
    <lineage>
        <taxon>Bacteria</taxon>
        <taxon>Bacillati</taxon>
        <taxon>Chloroflexota</taxon>
        <taxon>Ktedonobacteria</taxon>
        <taxon>Ktedonobacterales</taxon>
        <taxon>Dictyobacteraceae</taxon>
        <taxon>Dictyobacter</taxon>
    </lineage>
</organism>
<dbReference type="EMBL" id="BIFS01000001">
    <property type="protein sequence ID" value="GCE17806.1"/>
    <property type="molecule type" value="Genomic_DNA"/>
</dbReference>
<evidence type="ECO:0000313" key="3">
    <source>
        <dbReference type="Proteomes" id="UP000287188"/>
    </source>
</evidence>
<protein>
    <submittedName>
        <fullName evidence="2">Uncharacterized protein</fullName>
    </submittedName>
</protein>
<dbReference type="RefSeq" id="WP_126549430.1">
    <property type="nucleotide sequence ID" value="NZ_BIFS01000001.1"/>
</dbReference>
<keyword evidence="3" id="KW-1185">Reference proteome</keyword>
<dbReference type="Proteomes" id="UP000287188">
    <property type="component" value="Unassembled WGS sequence"/>
</dbReference>
<name>A0A402AFE2_9CHLR</name>
<proteinExistence type="predicted"/>
<comment type="caution">
    <text evidence="2">The sequence shown here is derived from an EMBL/GenBank/DDBJ whole genome shotgun (WGS) entry which is preliminary data.</text>
</comment>
<dbReference type="AlphaFoldDB" id="A0A402AFE2"/>